<feature type="domain" description="DUF3598" evidence="1">
    <location>
        <begin position="18"/>
        <end position="153"/>
    </location>
</feature>
<gene>
    <name evidence="2" type="ORF">E5S67_05598</name>
</gene>
<reference evidence="2 3" key="1">
    <citation type="journal article" date="2020" name="Sci. Rep.">
        <title>A novel cyanobacterial geosmin producer, revising GeoA distribution and dispersion patterns in Bacteria.</title>
        <authorList>
            <person name="Churro C."/>
            <person name="Semedo-Aguiar A.P."/>
            <person name="Silva A.D."/>
            <person name="Pereira-Leal J.B."/>
            <person name="Leite R.B."/>
        </authorList>
    </citation>
    <scope>NUCLEOTIDE SEQUENCE [LARGE SCALE GENOMIC DNA]</scope>
    <source>
        <strain evidence="2 3">IPMA8</strain>
    </source>
</reference>
<comment type="caution">
    <text evidence="2">The sequence shown here is derived from an EMBL/GenBank/DDBJ whole genome shotgun (WGS) entry which is preliminary data.</text>
</comment>
<dbReference type="InterPro" id="IPR012674">
    <property type="entry name" value="Calycin"/>
</dbReference>
<dbReference type="Proteomes" id="UP000702425">
    <property type="component" value="Unassembled WGS sequence"/>
</dbReference>
<dbReference type="Pfam" id="PF12204">
    <property type="entry name" value="DUF3598_N"/>
    <property type="match status" value="1"/>
</dbReference>
<organism evidence="2 3">
    <name type="scientific">Microcoleus asticus IPMA8</name>
    <dbReference type="NCBI Taxonomy" id="2563858"/>
    <lineage>
        <taxon>Bacteria</taxon>
        <taxon>Bacillati</taxon>
        <taxon>Cyanobacteriota</taxon>
        <taxon>Cyanophyceae</taxon>
        <taxon>Oscillatoriophycideae</taxon>
        <taxon>Oscillatoriales</taxon>
        <taxon>Microcoleaceae</taxon>
        <taxon>Microcoleus</taxon>
        <taxon>Microcoleus asticus</taxon>
    </lineage>
</organism>
<name>A0ABX2D788_9CYAN</name>
<evidence type="ECO:0000259" key="1">
    <source>
        <dbReference type="Pfam" id="PF12204"/>
    </source>
</evidence>
<accession>A0ABX2D788</accession>
<protein>
    <recommendedName>
        <fullName evidence="1">DUF3598 domain-containing protein</fullName>
    </recommendedName>
</protein>
<proteinExistence type="predicted"/>
<dbReference type="EMBL" id="SRRZ01000154">
    <property type="protein sequence ID" value="NQE37817.1"/>
    <property type="molecule type" value="Genomic_DNA"/>
</dbReference>
<dbReference type="RefSeq" id="WP_172192160.1">
    <property type="nucleotide sequence ID" value="NZ_CAWPPK010000062.1"/>
</dbReference>
<sequence>MSANIFSSPDLDKVPEIFTRHLGTWKGEYIKTDTRGHFTRSFFGSFSISIEGSHYRQVNNYEYSDGSRLQLNFQGEFENRILKLFSSSYSDFSAIAWDAGQEVICFRATKTQDDALITFVETMTLLAENHRVRSTQAFKDGVFDGISFIEEMRV</sequence>
<dbReference type="Gene3D" id="2.40.128.20">
    <property type="match status" value="1"/>
</dbReference>
<evidence type="ECO:0000313" key="2">
    <source>
        <dbReference type="EMBL" id="NQE37817.1"/>
    </source>
</evidence>
<evidence type="ECO:0000313" key="3">
    <source>
        <dbReference type="Proteomes" id="UP000702425"/>
    </source>
</evidence>
<keyword evidence="3" id="KW-1185">Reference proteome</keyword>
<dbReference type="InterPro" id="IPR022017">
    <property type="entry name" value="BFA1-like_DUF3598"/>
</dbReference>